<organism evidence="8 9">
    <name type="scientific">Cercophora samala</name>
    <dbReference type="NCBI Taxonomy" id="330535"/>
    <lineage>
        <taxon>Eukaryota</taxon>
        <taxon>Fungi</taxon>
        <taxon>Dikarya</taxon>
        <taxon>Ascomycota</taxon>
        <taxon>Pezizomycotina</taxon>
        <taxon>Sordariomycetes</taxon>
        <taxon>Sordariomycetidae</taxon>
        <taxon>Sordariales</taxon>
        <taxon>Lasiosphaeriaceae</taxon>
        <taxon>Cercophora</taxon>
    </lineage>
</organism>
<dbReference type="Pfam" id="PF07687">
    <property type="entry name" value="M20_dimer"/>
    <property type="match status" value="1"/>
</dbReference>
<feature type="domain" description="Peptidase M20 dimerisation" evidence="7">
    <location>
        <begin position="229"/>
        <end position="333"/>
    </location>
</feature>
<keyword evidence="6" id="KW-0732">Signal</keyword>
<dbReference type="InterPro" id="IPR001261">
    <property type="entry name" value="ArgE/DapE_CS"/>
</dbReference>
<evidence type="ECO:0000259" key="7">
    <source>
        <dbReference type="Pfam" id="PF07687"/>
    </source>
</evidence>
<keyword evidence="9" id="KW-1185">Reference proteome</keyword>
<evidence type="ECO:0000256" key="3">
    <source>
        <dbReference type="ARBA" id="ARBA00022723"/>
    </source>
</evidence>
<keyword evidence="4" id="KW-0378">Hydrolase</keyword>
<dbReference type="Gene3D" id="3.40.630.10">
    <property type="entry name" value="Zn peptidases"/>
    <property type="match status" value="1"/>
</dbReference>
<evidence type="ECO:0000256" key="4">
    <source>
        <dbReference type="ARBA" id="ARBA00022801"/>
    </source>
</evidence>
<keyword evidence="5" id="KW-0862">Zinc</keyword>
<comment type="cofactor">
    <cofactor evidence="1">
        <name>Zn(2+)</name>
        <dbReference type="ChEBI" id="CHEBI:29105"/>
    </cofactor>
</comment>
<protein>
    <recommendedName>
        <fullName evidence="7">Peptidase M20 dimerisation domain-containing protein</fullName>
    </recommendedName>
</protein>
<dbReference type="PANTHER" id="PTHR43808">
    <property type="entry name" value="ACETYLORNITHINE DEACETYLASE"/>
    <property type="match status" value="1"/>
</dbReference>
<comment type="similarity">
    <text evidence="2">Belongs to the peptidase M20A family.</text>
</comment>
<dbReference type="InterPro" id="IPR011650">
    <property type="entry name" value="Peptidase_M20_dimer"/>
</dbReference>
<dbReference type="GO" id="GO:0046872">
    <property type="term" value="F:metal ion binding"/>
    <property type="evidence" value="ECO:0007669"/>
    <property type="project" value="UniProtKB-KW"/>
</dbReference>
<accession>A0AA39Z6V2</accession>
<dbReference type="SUPFAM" id="SSF53187">
    <property type="entry name" value="Zn-dependent exopeptidases"/>
    <property type="match status" value="1"/>
</dbReference>
<evidence type="ECO:0000313" key="9">
    <source>
        <dbReference type="Proteomes" id="UP001174997"/>
    </source>
</evidence>
<dbReference type="Proteomes" id="UP001174997">
    <property type="component" value="Unassembled WGS sequence"/>
</dbReference>
<proteinExistence type="inferred from homology"/>
<dbReference type="InterPro" id="IPR050072">
    <property type="entry name" value="Peptidase_M20A"/>
</dbReference>
<dbReference type="GO" id="GO:0016787">
    <property type="term" value="F:hydrolase activity"/>
    <property type="evidence" value="ECO:0007669"/>
    <property type="project" value="UniProtKB-KW"/>
</dbReference>
<evidence type="ECO:0000256" key="6">
    <source>
        <dbReference type="SAM" id="SignalP"/>
    </source>
</evidence>
<dbReference type="PROSITE" id="PS00758">
    <property type="entry name" value="ARGE_DAPE_CPG2_1"/>
    <property type="match status" value="1"/>
</dbReference>
<dbReference type="InterPro" id="IPR036264">
    <property type="entry name" value="Bact_exopeptidase_dim_dom"/>
</dbReference>
<evidence type="ECO:0000256" key="1">
    <source>
        <dbReference type="ARBA" id="ARBA00001947"/>
    </source>
</evidence>
<comment type="caution">
    <text evidence="8">The sequence shown here is derived from an EMBL/GenBank/DDBJ whole genome shotgun (WGS) entry which is preliminary data.</text>
</comment>
<dbReference type="AlphaFoldDB" id="A0AA39Z6V2"/>
<dbReference type="CDD" id="cd05652">
    <property type="entry name" value="M20_ArgE_DapE-like_fungal"/>
    <property type="match status" value="1"/>
</dbReference>
<evidence type="ECO:0000313" key="8">
    <source>
        <dbReference type="EMBL" id="KAK0665283.1"/>
    </source>
</evidence>
<dbReference type="Pfam" id="PF01546">
    <property type="entry name" value="Peptidase_M20"/>
    <property type="match status" value="1"/>
</dbReference>
<dbReference type="PANTHER" id="PTHR43808:SF30">
    <property type="entry name" value="ACETYLORNITHINE DEACETYLASE"/>
    <property type="match status" value="1"/>
</dbReference>
<evidence type="ECO:0000256" key="5">
    <source>
        <dbReference type="ARBA" id="ARBA00022833"/>
    </source>
</evidence>
<dbReference type="InterPro" id="IPR002933">
    <property type="entry name" value="Peptidase_M20"/>
</dbReference>
<dbReference type="Gene3D" id="3.30.70.360">
    <property type="match status" value="1"/>
</dbReference>
<sequence>MKRISQLLLLCSALYSPAAYATPTPHTDGPSYRHDLLALHKNLVDIPSLSGTEEDAALFLQKYFRQQNYSVELQQIPAGLNSGSTTRYNVLAWPTAKKPSSADFKLLITSHIDVVPPYIPYKTTPSGPITSDTLISGRGSVDAKASVAAQLIALSALLSSESISPSDVMLLFVVGEETSGIGMKEFSRRSHRSSIKLSLFGGSSSSDDKLYRFASAIFGEPTENKLACGHKGITNGVIYSQGKAGHSGYPQLGKSANEVLVRSLHAILNTDLGSSERYGNTTVNIGVLEGGVAANVIPKSASARLAIRVASGSQKEGHKDVIAKIKDILKETDDEALSSEWFGGYGPVQCKCEVDGFETMVASYGTDVPNLDGDHTSYLYGPGSILVAHGDDEGLKVKDLEEAVEGYKKLILHVLGEGEVVVEQGDL</sequence>
<dbReference type="SUPFAM" id="SSF55031">
    <property type="entry name" value="Bacterial exopeptidase dimerisation domain"/>
    <property type="match status" value="1"/>
</dbReference>
<reference evidence="8" key="1">
    <citation type="submission" date="2023-06" db="EMBL/GenBank/DDBJ databases">
        <title>Genome-scale phylogeny and comparative genomics of the fungal order Sordariales.</title>
        <authorList>
            <consortium name="Lawrence Berkeley National Laboratory"/>
            <person name="Hensen N."/>
            <person name="Bonometti L."/>
            <person name="Westerberg I."/>
            <person name="Brannstrom I.O."/>
            <person name="Guillou S."/>
            <person name="Cros-Aarteil S."/>
            <person name="Calhoun S."/>
            <person name="Haridas S."/>
            <person name="Kuo A."/>
            <person name="Mondo S."/>
            <person name="Pangilinan J."/>
            <person name="Riley R."/>
            <person name="Labutti K."/>
            <person name="Andreopoulos B."/>
            <person name="Lipzen A."/>
            <person name="Chen C."/>
            <person name="Yanf M."/>
            <person name="Daum C."/>
            <person name="Ng V."/>
            <person name="Clum A."/>
            <person name="Steindorff A."/>
            <person name="Ohm R."/>
            <person name="Martin F."/>
            <person name="Silar P."/>
            <person name="Natvig D."/>
            <person name="Lalanne C."/>
            <person name="Gautier V."/>
            <person name="Ament-Velasquez S.L."/>
            <person name="Kruys A."/>
            <person name="Hutchinson M.I."/>
            <person name="Powell A.J."/>
            <person name="Barry K."/>
            <person name="Miller A.N."/>
            <person name="Grigoriev I.V."/>
            <person name="Debuchy R."/>
            <person name="Gladieux P."/>
            <person name="Thoren M.H."/>
            <person name="Johannesson H."/>
        </authorList>
    </citation>
    <scope>NUCLEOTIDE SEQUENCE</scope>
    <source>
        <strain evidence="8">CBS 307.81</strain>
    </source>
</reference>
<evidence type="ECO:0000256" key="2">
    <source>
        <dbReference type="ARBA" id="ARBA00006247"/>
    </source>
</evidence>
<dbReference type="PROSITE" id="PS00759">
    <property type="entry name" value="ARGE_DAPE_CPG2_2"/>
    <property type="match status" value="1"/>
</dbReference>
<gene>
    <name evidence="8" type="ORF">QBC41DRAFT_15415</name>
</gene>
<feature type="signal peptide" evidence="6">
    <location>
        <begin position="1"/>
        <end position="21"/>
    </location>
</feature>
<keyword evidence="3" id="KW-0479">Metal-binding</keyword>
<dbReference type="EMBL" id="JAULSY010000113">
    <property type="protein sequence ID" value="KAK0665283.1"/>
    <property type="molecule type" value="Genomic_DNA"/>
</dbReference>
<feature type="chain" id="PRO_5041229370" description="Peptidase M20 dimerisation domain-containing protein" evidence="6">
    <location>
        <begin position="22"/>
        <end position="427"/>
    </location>
</feature>
<name>A0AA39Z6V2_9PEZI</name>